<dbReference type="OrthoDB" id="9785911at2"/>
<keyword evidence="3" id="KW-1185">Reference proteome</keyword>
<dbReference type="InterPro" id="IPR038732">
    <property type="entry name" value="HpyO/CreE_NAD-binding"/>
</dbReference>
<proteinExistence type="predicted"/>
<evidence type="ECO:0000313" key="3">
    <source>
        <dbReference type="Proteomes" id="UP000028123"/>
    </source>
</evidence>
<organism evidence="2 3">
    <name type="scientific">Paenibacillus tyrfis</name>
    <dbReference type="NCBI Taxonomy" id="1501230"/>
    <lineage>
        <taxon>Bacteria</taxon>
        <taxon>Bacillati</taxon>
        <taxon>Bacillota</taxon>
        <taxon>Bacilli</taxon>
        <taxon>Bacillales</taxon>
        <taxon>Paenibacillaceae</taxon>
        <taxon>Paenibacillus</taxon>
    </lineage>
</organism>
<dbReference type="SUPFAM" id="SSF51905">
    <property type="entry name" value="FAD/NAD(P)-binding domain"/>
    <property type="match status" value="1"/>
</dbReference>
<dbReference type="AlphaFoldDB" id="A0A081NY66"/>
<comment type="caution">
    <text evidence="2">The sequence shown here is derived from an EMBL/GenBank/DDBJ whole genome shotgun (WGS) entry which is preliminary data.</text>
</comment>
<sequence>MINLNHADLVVAGGGLSGSRVVIHVLNRLLEAGKETGEKPIEIVMIDRFGEFGRGIPYGKQSPSGFLLIEPAAQSTPKEFRDWLSLHYKELVHEGVHHEDRLLQAWIFRYKEQLESGQVDELYVPRKLFGFYVERLLRQTVQLAEERNLAKVGFVTGEVTDVEPEDSGFTIRLADDSSFHSRAFVLATGCIPRSNSFGLSVDEGYIHDLYEDAYAGLEQAVAKRAKAFDRKLDILIAGSNASAIEAIYFLSNRSELLSAVRSINVVSSSGYLPGGVFEGEENEALTSGGQRPSAREYIEIAARFVVEGLVTATQAKITHIDSKADGRLYIETDGHEGKIELTADILVNCTGAGRVNRTDSPLISNLRARENHFKMNASLRGFQLRSNSYELEGADNGFVIGPLLNQDALETHVESILAVYRVAEELGNVLYQRLSETPMASKR</sequence>
<gene>
    <name evidence="2" type="ORF">ET33_17345</name>
</gene>
<dbReference type="PANTHER" id="PTHR40254">
    <property type="entry name" value="BLR0577 PROTEIN"/>
    <property type="match status" value="1"/>
</dbReference>
<dbReference type="EMBL" id="JNVM01000023">
    <property type="protein sequence ID" value="KEQ23389.1"/>
    <property type="molecule type" value="Genomic_DNA"/>
</dbReference>
<dbReference type="eggNOG" id="COG4529">
    <property type="taxonomic scope" value="Bacteria"/>
</dbReference>
<evidence type="ECO:0000259" key="1">
    <source>
        <dbReference type="Pfam" id="PF13454"/>
    </source>
</evidence>
<dbReference type="InterPro" id="IPR036188">
    <property type="entry name" value="FAD/NAD-bd_sf"/>
</dbReference>
<protein>
    <recommendedName>
        <fullName evidence="1">FAD-dependent urate hydroxylase HpyO/Asp monooxygenase CreE-like FAD/NAD(P)-binding domain-containing protein</fullName>
    </recommendedName>
</protein>
<feature type="domain" description="FAD-dependent urate hydroxylase HpyO/Asp monooxygenase CreE-like FAD/NAD(P)-binding" evidence="1">
    <location>
        <begin position="10"/>
        <end position="189"/>
    </location>
</feature>
<evidence type="ECO:0000313" key="2">
    <source>
        <dbReference type="EMBL" id="KEQ23389.1"/>
    </source>
</evidence>
<dbReference type="RefSeq" id="WP_036689068.1">
    <property type="nucleotide sequence ID" value="NZ_JNVM01000023.1"/>
</dbReference>
<dbReference type="InterPro" id="IPR052189">
    <property type="entry name" value="L-asp_N-monooxygenase_NS-form"/>
</dbReference>
<reference evidence="2 3" key="1">
    <citation type="submission" date="2014-06" db="EMBL/GenBank/DDBJ databases">
        <title>Draft genome sequence of Paenibacillus sp. MSt1.</title>
        <authorList>
            <person name="Aw Y.K."/>
            <person name="Ong K.S."/>
            <person name="Gan H.M."/>
            <person name="Lee S.M."/>
        </authorList>
    </citation>
    <scope>NUCLEOTIDE SEQUENCE [LARGE SCALE GENOMIC DNA]</scope>
    <source>
        <strain evidence="2 3">MSt1</strain>
    </source>
</reference>
<dbReference type="Proteomes" id="UP000028123">
    <property type="component" value="Unassembled WGS sequence"/>
</dbReference>
<dbReference type="PANTHER" id="PTHR40254:SF1">
    <property type="entry name" value="BLR0577 PROTEIN"/>
    <property type="match status" value="1"/>
</dbReference>
<name>A0A081NY66_9BACL</name>
<accession>A0A081NY66</accession>
<dbReference type="Pfam" id="PF13454">
    <property type="entry name" value="NAD_binding_9"/>
    <property type="match status" value="1"/>
</dbReference>
<dbReference type="Gene3D" id="3.50.50.60">
    <property type="entry name" value="FAD/NAD(P)-binding domain"/>
    <property type="match status" value="1"/>
</dbReference>